<evidence type="ECO:0000256" key="1">
    <source>
        <dbReference type="SAM" id="MobiDB-lite"/>
    </source>
</evidence>
<dbReference type="GO" id="GO:0004519">
    <property type="term" value="F:endonuclease activity"/>
    <property type="evidence" value="ECO:0007669"/>
    <property type="project" value="UniProtKB-KW"/>
</dbReference>
<keyword evidence="4" id="KW-1185">Reference proteome</keyword>
<dbReference type="Proteomes" id="UP001596368">
    <property type="component" value="Unassembled WGS sequence"/>
</dbReference>
<feature type="domain" description="Restriction endonuclease type IV Mrr" evidence="2">
    <location>
        <begin position="35"/>
        <end position="143"/>
    </location>
</feature>
<keyword evidence="3" id="KW-0255">Endonuclease</keyword>
<dbReference type="EMBL" id="JBHSZG010000008">
    <property type="protein sequence ID" value="MFC7137891.1"/>
    <property type="molecule type" value="Genomic_DNA"/>
</dbReference>
<gene>
    <name evidence="3" type="ORF">ACFQRB_18470</name>
</gene>
<proteinExistence type="predicted"/>
<evidence type="ECO:0000313" key="3">
    <source>
        <dbReference type="EMBL" id="MFC7137891.1"/>
    </source>
</evidence>
<organism evidence="3 4">
    <name type="scientific">Halobaculum litoreum</name>
    <dbReference type="NCBI Taxonomy" id="3031998"/>
    <lineage>
        <taxon>Archaea</taxon>
        <taxon>Methanobacteriati</taxon>
        <taxon>Methanobacteriota</taxon>
        <taxon>Stenosarchaea group</taxon>
        <taxon>Halobacteria</taxon>
        <taxon>Halobacteriales</taxon>
        <taxon>Haloferacaceae</taxon>
        <taxon>Halobaculum</taxon>
    </lineage>
</organism>
<comment type="caution">
    <text evidence="3">The sequence shown here is derived from an EMBL/GenBank/DDBJ whole genome shotgun (WGS) entry which is preliminary data.</text>
</comment>
<keyword evidence="3" id="KW-0378">Hydrolase</keyword>
<dbReference type="Pfam" id="PF04471">
    <property type="entry name" value="Mrr_cat"/>
    <property type="match status" value="1"/>
</dbReference>
<keyword evidence="3" id="KW-0540">Nuclease</keyword>
<evidence type="ECO:0000259" key="2">
    <source>
        <dbReference type="Pfam" id="PF04471"/>
    </source>
</evidence>
<sequence>MELPSDASGVGEAPMTEPNAGGDDRRIDDPEALGRLSAETVRELVASTWRSSGWRVDRLEDGSVLLATRGPERTRGPRRRFLRVLAPDRTPTTPTVRRTVELMRRHDADSAAVISVREFGSAAVAVADAHGVDIVGPAELARAVDGRWTAPDR</sequence>
<dbReference type="EC" id="3.1.21.-" evidence="3"/>
<accession>A0ABD5XWL0</accession>
<dbReference type="AlphaFoldDB" id="A0ABD5XWL0"/>
<feature type="region of interest" description="Disordered" evidence="1">
    <location>
        <begin position="1"/>
        <end position="33"/>
    </location>
</feature>
<evidence type="ECO:0000313" key="4">
    <source>
        <dbReference type="Proteomes" id="UP001596368"/>
    </source>
</evidence>
<protein>
    <submittedName>
        <fullName evidence="3">Restriction endonuclease</fullName>
        <ecNumber evidence="3">3.1.21.-</ecNumber>
    </submittedName>
</protein>
<name>A0ABD5XWL0_9EURY</name>
<dbReference type="InterPro" id="IPR007560">
    <property type="entry name" value="Restrct_endonuc_IV_Mrr"/>
</dbReference>
<dbReference type="GO" id="GO:0016787">
    <property type="term" value="F:hydrolase activity"/>
    <property type="evidence" value="ECO:0007669"/>
    <property type="project" value="UniProtKB-KW"/>
</dbReference>
<reference evidence="3 4" key="1">
    <citation type="journal article" date="2019" name="Int. J. Syst. Evol. Microbiol.">
        <title>The Global Catalogue of Microorganisms (GCM) 10K type strain sequencing project: providing services to taxonomists for standard genome sequencing and annotation.</title>
        <authorList>
            <consortium name="The Broad Institute Genomics Platform"/>
            <consortium name="The Broad Institute Genome Sequencing Center for Infectious Disease"/>
            <person name="Wu L."/>
            <person name="Ma J."/>
        </authorList>
    </citation>
    <scope>NUCLEOTIDE SEQUENCE [LARGE SCALE GENOMIC DNA]</scope>
    <source>
        <strain evidence="3 4">DT92</strain>
    </source>
</reference>